<evidence type="ECO:0000313" key="2">
    <source>
        <dbReference type="EMBL" id="KAF8881038.1"/>
    </source>
</evidence>
<dbReference type="OrthoDB" id="10683528at2759"/>
<dbReference type="EMBL" id="JADNYJ010000135">
    <property type="protein sequence ID" value="KAF8881038.1"/>
    <property type="molecule type" value="Genomic_DNA"/>
</dbReference>
<feature type="region of interest" description="Disordered" evidence="1">
    <location>
        <begin position="1"/>
        <end position="60"/>
    </location>
</feature>
<evidence type="ECO:0000256" key="1">
    <source>
        <dbReference type="SAM" id="MobiDB-lite"/>
    </source>
</evidence>
<feature type="compositionally biased region" description="Basic and acidic residues" evidence="1">
    <location>
        <begin position="183"/>
        <end position="205"/>
    </location>
</feature>
<dbReference type="Proteomes" id="UP000724874">
    <property type="component" value="Unassembled WGS sequence"/>
</dbReference>
<name>A0A9P5TJ06_GYMJU</name>
<accession>A0A9P5TJ06</accession>
<sequence length="240" mass="26054">MGSLLPVSNDRDSIMSEPHPRHSKRHRRTTLDSMNPGDRSPALQPGGRNSSMIGDRPPVTEQYRDPERFYLKCEHLLFTIQRLTRIMASTACITQDSNPNPSYTPMYSGYAQNSPPPSFVPVNAAYGAHRGGHSSFSHDMGPAHPQGGNAGAGTSRDAGERFPAAPLPQYDPSLFHPPTGMEPPRHLPADDQGNKRAVDERDGTGAERAMVDPVVEDLLALTGPVIDMDTFADGVSSSQR</sequence>
<evidence type="ECO:0000313" key="3">
    <source>
        <dbReference type="Proteomes" id="UP000724874"/>
    </source>
</evidence>
<organism evidence="2 3">
    <name type="scientific">Gymnopilus junonius</name>
    <name type="common">Spectacular rustgill mushroom</name>
    <name type="synonym">Gymnopilus spectabilis subsp. junonius</name>
    <dbReference type="NCBI Taxonomy" id="109634"/>
    <lineage>
        <taxon>Eukaryota</taxon>
        <taxon>Fungi</taxon>
        <taxon>Dikarya</taxon>
        <taxon>Basidiomycota</taxon>
        <taxon>Agaricomycotina</taxon>
        <taxon>Agaricomycetes</taxon>
        <taxon>Agaricomycetidae</taxon>
        <taxon>Agaricales</taxon>
        <taxon>Agaricineae</taxon>
        <taxon>Hymenogastraceae</taxon>
        <taxon>Gymnopilus</taxon>
    </lineage>
</organism>
<comment type="caution">
    <text evidence="2">The sequence shown here is derived from an EMBL/GenBank/DDBJ whole genome shotgun (WGS) entry which is preliminary data.</text>
</comment>
<proteinExistence type="predicted"/>
<feature type="region of interest" description="Disordered" evidence="1">
    <location>
        <begin position="130"/>
        <end position="210"/>
    </location>
</feature>
<feature type="compositionally biased region" description="Basic and acidic residues" evidence="1">
    <location>
        <begin position="9"/>
        <end position="20"/>
    </location>
</feature>
<dbReference type="AlphaFoldDB" id="A0A9P5TJ06"/>
<keyword evidence="3" id="KW-1185">Reference proteome</keyword>
<reference evidence="2" key="1">
    <citation type="submission" date="2020-11" db="EMBL/GenBank/DDBJ databases">
        <authorList>
            <consortium name="DOE Joint Genome Institute"/>
            <person name="Ahrendt S."/>
            <person name="Riley R."/>
            <person name="Andreopoulos W."/>
            <person name="LaButti K."/>
            <person name="Pangilinan J."/>
            <person name="Ruiz-duenas F.J."/>
            <person name="Barrasa J.M."/>
            <person name="Sanchez-Garcia M."/>
            <person name="Camarero S."/>
            <person name="Miyauchi S."/>
            <person name="Serrano A."/>
            <person name="Linde D."/>
            <person name="Babiker R."/>
            <person name="Drula E."/>
            <person name="Ayuso-Fernandez I."/>
            <person name="Pacheco R."/>
            <person name="Padilla G."/>
            <person name="Ferreira P."/>
            <person name="Barriuso J."/>
            <person name="Kellner H."/>
            <person name="Castanera R."/>
            <person name="Alfaro M."/>
            <person name="Ramirez L."/>
            <person name="Pisabarro A.G."/>
            <person name="Kuo A."/>
            <person name="Tritt A."/>
            <person name="Lipzen A."/>
            <person name="He G."/>
            <person name="Yan M."/>
            <person name="Ng V."/>
            <person name="Cullen D."/>
            <person name="Martin F."/>
            <person name="Rosso M.-N."/>
            <person name="Henrissat B."/>
            <person name="Hibbett D."/>
            <person name="Martinez A.T."/>
            <person name="Grigoriev I.V."/>
        </authorList>
    </citation>
    <scope>NUCLEOTIDE SEQUENCE</scope>
    <source>
        <strain evidence="2">AH 44721</strain>
    </source>
</reference>
<protein>
    <submittedName>
        <fullName evidence="2">Uncharacterized protein</fullName>
    </submittedName>
</protein>
<gene>
    <name evidence="2" type="ORF">CPB84DRAFT_257610</name>
</gene>